<sequence>MTGKYVRSSMPGAGRRSTLTALVAGVLLALTGSLLVATNAAATPSATPPKPAEATTKAAKTTSAAKKASAEVCGGAISWYTVVSCAGIEDGQEHAYTLPSLEAPDRLLFRMSEANPEARVVGHLTAPDGTQCIFSPFPDVRECAVGEAGTYRITVDSDGSSAYTLSVASIRSSACTPLSAADLSPTAPGRTGDLAATTVGDCYQFAGVADDIVQIGGGTEIVTIYDAGATEVCGSRFYQPTSCTMTGTGPYRALVLQPRENQTAYTLRLAKLNDATGCPALAVAPFGTPGTATVSGTLAPEATTCRSVTLSAGRHAIRTYSEAGGFGDPVTFSFYDHAGRSLCDGSSRDSCEIPADGTYLLEIGNYRDQALAFGASVIALRDTRGCAPEVGTDWNLPVLSKPNTVALQLDCQPIKAVAGDRLMIRSGDPASVRVVDRDGVGTCERSWGQQECVLEGTGPYRVLSTGNSDSGEYQLDFGRLTNPAGCAPLALTKFGVAPPAGPDGSRCRELTVTTPATYMIESGMTQGDEVTQRKPAYGTDGLHACENLARCSLQAGQYFVITPQTARIAAFPVTATDGCVPQPADAFTPVRGTMTSYAQFDCVQLNAPAGAVLLPIEPSGADLTSGVVLDATGAELCLRERDDNPCKLTGTAPFRALLTSRVGQNPSSYAFTMPRIDETTGCQAFPQGDFTTPGGVSLALRPDRFAACLTIPAGAHSTEEIVQFNRTAGTGTARIFVLDSTGREQCASNQSANERRFCLLDTGSAYQAYLVGSDATSTYQAVRRDVTAGAKGCGAVGSTVVGTTAASGTTDRTQVRCHKLTGATTDKFLMNTRDATGDIGMTVLGPDGQEACRFTGGTGCLATGFASYQVIVQQGGAVVPGAAYKLEAFKVATAAGPAAECTKVANSGYGFGPFTGELTTARTATCTSFPMVANKQLTGQAVNLASGGPELFVSGIGSANGENCNSFGDGQGGFSCYGWSTPSWNQIIVLSLPEDKSTSVKYRLSAGCDIPLCGGAVFGVSGVTPASAAAGTTATLTMTGKSLHLKDVVRLTASGLPAVAGVVKTVSADRTKATVTANLAGAAPGVRTLAVGSFAGETVTLAKAFTVGPKALAVAGAPTVVGPVRVGAVVRSTPGKWVPAATGYAYQWRDNGVAIRGASAATYTPVAAMVGHKLSVTVTASRAGSTSAAATSAGVVVAAGLAPVAKVLPVLKGTVKAGKAVTVSAGTWAPACTSYRYQWYSAGKAVASGTKSGLVLTAAMAKKTVYAAVTCGRTGHASGRAVTKTYTVAA</sequence>
<comment type="caution">
    <text evidence="1">The sequence shown here is derived from an EMBL/GenBank/DDBJ whole genome shotgun (WGS) entry which is preliminary data.</text>
</comment>
<dbReference type="EMBL" id="BAAAHK010000002">
    <property type="protein sequence ID" value="GAA0926864.1"/>
    <property type="molecule type" value="Genomic_DNA"/>
</dbReference>
<organism evidence="1 2">
    <name type="scientific">Kribbella koreensis</name>
    <dbReference type="NCBI Taxonomy" id="57909"/>
    <lineage>
        <taxon>Bacteria</taxon>
        <taxon>Bacillati</taxon>
        <taxon>Actinomycetota</taxon>
        <taxon>Actinomycetes</taxon>
        <taxon>Propionibacteriales</taxon>
        <taxon>Kribbellaceae</taxon>
        <taxon>Kribbella</taxon>
    </lineage>
</organism>
<evidence type="ECO:0000313" key="1">
    <source>
        <dbReference type="EMBL" id="GAA0926864.1"/>
    </source>
</evidence>
<reference evidence="2" key="1">
    <citation type="journal article" date="2019" name="Int. J. Syst. Evol. Microbiol.">
        <title>The Global Catalogue of Microorganisms (GCM) 10K type strain sequencing project: providing services to taxonomists for standard genome sequencing and annotation.</title>
        <authorList>
            <consortium name="The Broad Institute Genomics Platform"/>
            <consortium name="The Broad Institute Genome Sequencing Center for Infectious Disease"/>
            <person name="Wu L."/>
            <person name="Ma J."/>
        </authorList>
    </citation>
    <scope>NUCLEOTIDE SEQUENCE [LARGE SCALE GENOMIC DNA]</scope>
    <source>
        <strain evidence="2">JCM 10977</strain>
    </source>
</reference>
<dbReference type="Proteomes" id="UP001500542">
    <property type="component" value="Unassembled WGS sequence"/>
</dbReference>
<dbReference type="RefSeq" id="WP_343964738.1">
    <property type="nucleotide sequence ID" value="NZ_BAAAHK010000002.1"/>
</dbReference>
<protein>
    <recommendedName>
        <fullName evidence="3">Ig-like domain-containing protein</fullName>
    </recommendedName>
</protein>
<evidence type="ECO:0000313" key="2">
    <source>
        <dbReference type="Proteomes" id="UP001500542"/>
    </source>
</evidence>
<dbReference type="Gene3D" id="2.60.40.2700">
    <property type="match status" value="2"/>
</dbReference>
<keyword evidence="2" id="KW-1185">Reference proteome</keyword>
<dbReference type="InterPro" id="IPR013783">
    <property type="entry name" value="Ig-like_fold"/>
</dbReference>
<evidence type="ECO:0008006" key="3">
    <source>
        <dbReference type="Google" id="ProtNLM"/>
    </source>
</evidence>
<name>A0ABP3ZW46_9ACTN</name>
<proteinExistence type="predicted"/>
<accession>A0ABP3ZW46</accession>
<gene>
    <name evidence="1" type="ORF">GCM10009554_07330</name>
</gene>
<dbReference type="Gene3D" id="2.60.40.10">
    <property type="entry name" value="Immunoglobulins"/>
    <property type="match status" value="1"/>
</dbReference>